<name>A0A3Q9JIE0_9GAMM</name>
<dbReference type="GO" id="GO:0009279">
    <property type="term" value="C:cell outer membrane"/>
    <property type="evidence" value="ECO:0007669"/>
    <property type="project" value="UniProtKB-SubCell"/>
</dbReference>
<dbReference type="Pfam" id="PF13360">
    <property type="entry name" value="PQQ_2"/>
    <property type="match status" value="1"/>
</dbReference>
<protein>
    <recommendedName>
        <fullName evidence="4">Outer membrane protein assembly factor BamB</fullName>
    </recommendedName>
</protein>
<dbReference type="InterPro" id="IPR002372">
    <property type="entry name" value="PQQ_rpt_dom"/>
</dbReference>
<keyword evidence="1 4" id="KW-0732">Signal</keyword>
<organism evidence="6 7">
    <name type="scientific">Entomomonas moraniae</name>
    <dbReference type="NCBI Taxonomy" id="2213226"/>
    <lineage>
        <taxon>Bacteria</taxon>
        <taxon>Pseudomonadati</taxon>
        <taxon>Pseudomonadota</taxon>
        <taxon>Gammaproteobacteria</taxon>
        <taxon>Pseudomonadales</taxon>
        <taxon>Pseudomonadaceae</taxon>
        <taxon>Entomomonas</taxon>
    </lineage>
</organism>
<dbReference type="EMBL" id="CP029822">
    <property type="protein sequence ID" value="AZS50329.1"/>
    <property type="molecule type" value="Genomic_DNA"/>
</dbReference>
<dbReference type="GO" id="GO:0043165">
    <property type="term" value="P:Gram-negative-bacterium-type cell outer membrane assembly"/>
    <property type="evidence" value="ECO:0007669"/>
    <property type="project" value="UniProtKB-UniRule"/>
</dbReference>
<evidence type="ECO:0000256" key="3">
    <source>
        <dbReference type="ARBA" id="ARBA00023237"/>
    </source>
</evidence>
<evidence type="ECO:0000256" key="1">
    <source>
        <dbReference type="ARBA" id="ARBA00022729"/>
    </source>
</evidence>
<dbReference type="PROSITE" id="PS51257">
    <property type="entry name" value="PROKAR_LIPOPROTEIN"/>
    <property type="match status" value="1"/>
</dbReference>
<accession>A0A3Q9JIE0</accession>
<dbReference type="PANTHER" id="PTHR34512:SF30">
    <property type="entry name" value="OUTER MEMBRANE PROTEIN ASSEMBLY FACTOR BAMB"/>
    <property type="match status" value="1"/>
</dbReference>
<comment type="similarity">
    <text evidence="4">Belongs to the BamB family.</text>
</comment>
<dbReference type="RefSeq" id="WP_127162603.1">
    <property type="nucleotide sequence ID" value="NZ_CP029822.1"/>
</dbReference>
<dbReference type="Proteomes" id="UP000273143">
    <property type="component" value="Chromosome"/>
</dbReference>
<dbReference type="KEGG" id="emo:DM558_05870"/>
<gene>
    <name evidence="4 6" type="primary">bamB</name>
    <name evidence="6" type="ORF">DM558_05870</name>
</gene>
<sequence>MWRKILVIFSVALLVVGCSSGSKELPPAELVKFNPEIELSVAWSRSIGDGQGDLYNRLTPAIDGNMIYAADADGLVIAMDRFTGKVQWKKKLKKPVSGGVTVEYGVVLLGTMKGEIIALESSSGDVRWTAQVNSDVLAPPVTNGSEVVLQTGADSLFAFDIVTGTQLWRYDNSPAILTLRGTSTPVITQNTAIFGLSTGQIIALDVKKGIPLWGQVIAIPKGRSELERMVDINSKLLVSNNILYVVTYQGQLAAVDSNSGRILWQRPASSYTGLSLHSNTLFLTLADGTVQAIEERNSTELWSNNQLLRRQLSGPAAFYNYVAVGDFEGYLHLMSQADGHFVARRKIGSGGLRVQPIVVDNMMYVFGNGGKLVALTIK</sequence>
<evidence type="ECO:0000313" key="6">
    <source>
        <dbReference type="EMBL" id="AZS50329.1"/>
    </source>
</evidence>
<comment type="function">
    <text evidence="4">Part of the outer membrane protein assembly complex, which is involved in assembly and insertion of beta-barrel proteins into the outer membrane.</text>
</comment>
<dbReference type="GO" id="GO:0051205">
    <property type="term" value="P:protein insertion into membrane"/>
    <property type="evidence" value="ECO:0007669"/>
    <property type="project" value="UniProtKB-UniRule"/>
</dbReference>
<evidence type="ECO:0000313" key="7">
    <source>
        <dbReference type="Proteomes" id="UP000273143"/>
    </source>
</evidence>
<dbReference type="InterPro" id="IPR018391">
    <property type="entry name" value="PQQ_b-propeller_rpt"/>
</dbReference>
<keyword evidence="4" id="KW-0449">Lipoprotein</keyword>
<dbReference type="InterPro" id="IPR015943">
    <property type="entry name" value="WD40/YVTN_repeat-like_dom_sf"/>
</dbReference>
<evidence type="ECO:0000256" key="2">
    <source>
        <dbReference type="ARBA" id="ARBA00023136"/>
    </source>
</evidence>
<dbReference type="HAMAP" id="MF_00923">
    <property type="entry name" value="OM_assembly_BamB"/>
    <property type="match status" value="1"/>
</dbReference>
<dbReference type="InterPro" id="IPR011047">
    <property type="entry name" value="Quinoprotein_ADH-like_sf"/>
</dbReference>
<evidence type="ECO:0000256" key="4">
    <source>
        <dbReference type="HAMAP-Rule" id="MF_00923"/>
    </source>
</evidence>
<dbReference type="SUPFAM" id="SSF50998">
    <property type="entry name" value="Quinoprotein alcohol dehydrogenase-like"/>
    <property type="match status" value="1"/>
</dbReference>
<keyword evidence="4" id="KW-0564">Palmitate</keyword>
<keyword evidence="7" id="KW-1185">Reference proteome</keyword>
<keyword evidence="2 4" id="KW-0472">Membrane</keyword>
<feature type="domain" description="Pyrrolo-quinoline quinone repeat" evidence="5">
    <location>
        <begin position="73"/>
        <end position="304"/>
    </location>
</feature>
<keyword evidence="3 4" id="KW-0998">Cell outer membrane</keyword>
<dbReference type="AlphaFoldDB" id="A0A3Q9JIE0"/>
<dbReference type="NCBIfam" id="TIGR03300">
    <property type="entry name" value="assembly_YfgL"/>
    <property type="match status" value="1"/>
</dbReference>
<reference evidence="7" key="1">
    <citation type="submission" date="2018-06" db="EMBL/GenBank/DDBJ databases">
        <title>Complete genome of Pseudomonas insecticola strain QZS01.</title>
        <authorList>
            <person name="Wang J."/>
            <person name="Su Q."/>
        </authorList>
    </citation>
    <scope>NUCLEOTIDE SEQUENCE [LARGE SCALE GENOMIC DNA]</scope>
    <source>
        <strain evidence="7">QZS01</strain>
    </source>
</reference>
<proteinExistence type="inferred from homology"/>
<evidence type="ECO:0000259" key="5">
    <source>
        <dbReference type="Pfam" id="PF13360"/>
    </source>
</evidence>
<comment type="subcellular location">
    <subcellularLocation>
        <location evidence="4">Cell outer membrane</location>
        <topology evidence="4">Lipid-anchor</topology>
    </subcellularLocation>
</comment>
<dbReference type="PANTHER" id="PTHR34512">
    <property type="entry name" value="CELL SURFACE PROTEIN"/>
    <property type="match status" value="1"/>
</dbReference>
<dbReference type="SMART" id="SM00564">
    <property type="entry name" value="PQQ"/>
    <property type="match status" value="7"/>
</dbReference>
<comment type="subunit">
    <text evidence="4">Part of the Bam complex.</text>
</comment>
<dbReference type="InterPro" id="IPR017687">
    <property type="entry name" value="BamB"/>
</dbReference>
<dbReference type="Gene3D" id="2.130.10.10">
    <property type="entry name" value="YVTN repeat-like/Quinoprotein amine dehydrogenase"/>
    <property type="match status" value="1"/>
</dbReference>